<dbReference type="EC" id="2.1.2.9" evidence="2"/>
<evidence type="ECO:0000256" key="1">
    <source>
        <dbReference type="ARBA" id="ARBA00010699"/>
    </source>
</evidence>
<comment type="similarity">
    <text evidence="1">Belongs to the Fmt family.</text>
</comment>
<dbReference type="HAMAP" id="MF_00182">
    <property type="entry name" value="Formyl_trans"/>
    <property type="match status" value="1"/>
</dbReference>
<dbReference type="NCBIfam" id="TIGR00460">
    <property type="entry name" value="fmt"/>
    <property type="match status" value="1"/>
</dbReference>
<dbReference type="InterPro" id="IPR005794">
    <property type="entry name" value="Fmt"/>
</dbReference>
<dbReference type="PANTHER" id="PTHR11138:SF5">
    <property type="entry name" value="METHIONYL-TRNA FORMYLTRANSFERASE, MITOCHONDRIAL"/>
    <property type="match status" value="1"/>
</dbReference>
<reference evidence="7" key="1">
    <citation type="journal article" date="2020" name="mSystems">
        <title>Genome- and Community-Level Interaction Insights into Carbon Utilization and Element Cycling Functions of Hydrothermarchaeota in Hydrothermal Sediment.</title>
        <authorList>
            <person name="Zhou Z."/>
            <person name="Liu Y."/>
            <person name="Xu W."/>
            <person name="Pan J."/>
            <person name="Luo Z.H."/>
            <person name="Li M."/>
        </authorList>
    </citation>
    <scope>NUCLEOTIDE SEQUENCE [LARGE SCALE GENOMIC DNA]</scope>
    <source>
        <strain evidence="7">SpSt-1224</strain>
    </source>
</reference>
<gene>
    <name evidence="7" type="ORF">ENN98_00950</name>
</gene>
<proteinExistence type="inferred from homology"/>
<dbReference type="EMBL" id="DSDS01000020">
    <property type="protein sequence ID" value="HET97275.1"/>
    <property type="molecule type" value="Genomic_DNA"/>
</dbReference>
<dbReference type="CDD" id="cd08646">
    <property type="entry name" value="FMT_core_Met-tRNA-FMT_N"/>
    <property type="match status" value="1"/>
</dbReference>
<feature type="domain" description="Formyl transferase N-terminal" evidence="5">
    <location>
        <begin position="1"/>
        <end position="180"/>
    </location>
</feature>
<dbReference type="SUPFAM" id="SSF50486">
    <property type="entry name" value="FMT C-terminal domain-like"/>
    <property type="match status" value="1"/>
</dbReference>
<protein>
    <recommendedName>
        <fullName evidence="2">methionyl-tRNA formyltransferase</fullName>
        <ecNumber evidence="2">2.1.2.9</ecNumber>
    </recommendedName>
</protein>
<dbReference type="InterPro" id="IPR041711">
    <property type="entry name" value="Met-tRNA-FMT_N"/>
</dbReference>
<dbReference type="InterPro" id="IPR011034">
    <property type="entry name" value="Formyl_transferase-like_C_sf"/>
</dbReference>
<accession>A0A7C2X906</accession>
<dbReference type="Proteomes" id="UP000885986">
    <property type="component" value="Unassembled WGS sequence"/>
</dbReference>
<feature type="domain" description="Formyl transferase C-terminal" evidence="6">
    <location>
        <begin position="206"/>
        <end position="282"/>
    </location>
</feature>
<evidence type="ECO:0000256" key="3">
    <source>
        <dbReference type="ARBA" id="ARBA00022679"/>
    </source>
</evidence>
<dbReference type="InterPro" id="IPR036477">
    <property type="entry name" value="Formyl_transf_N_sf"/>
</dbReference>
<evidence type="ECO:0000259" key="6">
    <source>
        <dbReference type="Pfam" id="PF02911"/>
    </source>
</evidence>
<comment type="caution">
    <text evidence="7">The sequence shown here is derived from an EMBL/GenBank/DDBJ whole genome shotgun (WGS) entry which is preliminary data.</text>
</comment>
<dbReference type="InterPro" id="IPR001555">
    <property type="entry name" value="GART_AS"/>
</dbReference>
<evidence type="ECO:0000256" key="4">
    <source>
        <dbReference type="ARBA" id="ARBA00022917"/>
    </source>
</evidence>
<dbReference type="CDD" id="cd08704">
    <property type="entry name" value="Met_tRNA_FMT_C"/>
    <property type="match status" value="1"/>
</dbReference>
<dbReference type="SUPFAM" id="SSF53328">
    <property type="entry name" value="Formyltransferase"/>
    <property type="match status" value="1"/>
</dbReference>
<dbReference type="PROSITE" id="PS00373">
    <property type="entry name" value="GART"/>
    <property type="match status" value="1"/>
</dbReference>
<organism evidence="7">
    <name type="scientific">Desulfurivibrio alkaliphilus</name>
    <dbReference type="NCBI Taxonomy" id="427923"/>
    <lineage>
        <taxon>Bacteria</taxon>
        <taxon>Pseudomonadati</taxon>
        <taxon>Thermodesulfobacteriota</taxon>
        <taxon>Desulfobulbia</taxon>
        <taxon>Desulfobulbales</taxon>
        <taxon>Desulfobulbaceae</taxon>
        <taxon>Desulfurivibrio</taxon>
    </lineage>
</organism>
<sequence>MRIIYLGTPEFAVPPLAALLEHGEEVVAVITQPDRPKGRGKKLSPPPVKELALAHKIPVLQPSKIRTPEFLAEISALQPDLLVVVAYGRILPGPLLNLPPHGTINVHGSLLPAYRGAAPIQWAIINGDQETGVTIMQMDEGMDTGDILLQRRLTIHDDDTAASLAARMAPLGGTALVDALELLRAEALPPRKQDDSQATMAPLLCKTMAPIDWHRSARAISCQIRGLDPWPLARTNHGETTLRLFKPEVAAEPAGAPPGTITMIQPNLDRVGIATGEGCLLVG</sequence>
<evidence type="ECO:0000256" key="2">
    <source>
        <dbReference type="ARBA" id="ARBA00012261"/>
    </source>
</evidence>
<dbReference type="InterPro" id="IPR005793">
    <property type="entry name" value="Formyl_trans_C"/>
</dbReference>
<dbReference type="Pfam" id="PF00551">
    <property type="entry name" value="Formyl_trans_N"/>
    <property type="match status" value="1"/>
</dbReference>
<dbReference type="PANTHER" id="PTHR11138">
    <property type="entry name" value="METHIONYL-TRNA FORMYLTRANSFERASE"/>
    <property type="match status" value="1"/>
</dbReference>
<name>A0A7C2X906_9BACT</name>
<evidence type="ECO:0000259" key="5">
    <source>
        <dbReference type="Pfam" id="PF00551"/>
    </source>
</evidence>
<evidence type="ECO:0000313" key="7">
    <source>
        <dbReference type="EMBL" id="HET97275.1"/>
    </source>
</evidence>
<feature type="non-terminal residue" evidence="7">
    <location>
        <position position="283"/>
    </location>
</feature>
<dbReference type="Pfam" id="PF02911">
    <property type="entry name" value="Formyl_trans_C"/>
    <property type="match status" value="1"/>
</dbReference>
<dbReference type="InterPro" id="IPR002376">
    <property type="entry name" value="Formyl_transf_N"/>
</dbReference>
<dbReference type="GO" id="GO:0005829">
    <property type="term" value="C:cytosol"/>
    <property type="evidence" value="ECO:0007669"/>
    <property type="project" value="TreeGrafter"/>
</dbReference>
<dbReference type="AlphaFoldDB" id="A0A7C2X906"/>
<dbReference type="Gene3D" id="3.40.50.12230">
    <property type="match status" value="1"/>
</dbReference>
<dbReference type="GO" id="GO:0004479">
    <property type="term" value="F:methionyl-tRNA formyltransferase activity"/>
    <property type="evidence" value="ECO:0007669"/>
    <property type="project" value="UniProtKB-EC"/>
</dbReference>
<dbReference type="InterPro" id="IPR044135">
    <property type="entry name" value="Met-tRNA-FMT_C"/>
</dbReference>
<keyword evidence="3 7" id="KW-0808">Transferase</keyword>
<keyword evidence="4" id="KW-0648">Protein biosynthesis</keyword>